<proteinExistence type="predicted"/>
<dbReference type="AlphaFoldDB" id="A0A402CF88"/>
<reference evidence="1 2" key="1">
    <citation type="submission" date="2018-11" db="EMBL/GenBank/DDBJ databases">
        <title>Microbial catabolism of amino acid.</title>
        <authorList>
            <person name="Hibi M."/>
            <person name="Ogawa J."/>
        </authorList>
    </citation>
    <scope>NUCLEOTIDE SEQUENCE [LARGE SCALE GENOMIC DNA]</scope>
    <source>
        <strain evidence="1 2">C31-06</strain>
    </source>
</reference>
<protein>
    <submittedName>
        <fullName evidence="1">Uncharacterized protein</fullName>
    </submittedName>
</protein>
<name>A0A402CF88_RHOWR</name>
<organism evidence="1 2">
    <name type="scientific">Rhodococcus wratislaviensis</name>
    <name type="common">Tsukamurella wratislaviensis</name>
    <dbReference type="NCBI Taxonomy" id="44752"/>
    <lineage>
        <taxon>Bacteria</taxon>
        <taxon>Bacillati</taxon>
        <taxon>Actinomycetota</taxon>
        <taxon>Actinomycetes</taxon>
        <taxon>Mycobacteriales</taxon>
        <taxon>Nocardiaceae</taxon>
        <taxon>Rhodococcus</taxon>
    </lineage>
</organism>
<evidence type="ECO:0000313" key="1">
    <source>
        <dbReference type="EMBL" id="GCE42260.1"/>
    </source>
</evidence>
<gene>
    <name evidence="1" type="ORF">Rhow_006199</name>
</gene>
<dbReference type="Proteomes" id="UP000287519">
    <property type="component" value="Unassembled WGS sequence"/>
</dbReference>
<comment type="caution">
    <text evidence="1">The sequence shown here is derived from an EMBL/GenBank/DDBJ whole genome shotgun (WGS) entry which is preliminary data.</text>
</comment>
<accession>A0A402CF88</accession>
<evidence type="ECO:0000313" key="2">
    <source>
        <dbReference type="Proteomes" id="UP000287519"/>
    </source>
</evidence>
<sequence length="176" mass="19186">MNFVVHHCICIRIGGIIEVMRRPRWPAVAPPTTGGHRVHGPLLLSAEDHLTLELFEIVAFPDGLQLRMALTATGRPAELAQYETRSLSDPDDPSTRWSYLSVRARVDDIEGEADPYHPAAASKPCGSGPPEYRTEPHYWLDAIPASGFISVTAGWPRIGLGSTTTTIGLESSTRTS</sequence>
<dbReference type="EMBL" id="BHYM01000053">
    <property type="protein sequence ID" value="GCE42260.1"/>
    <property type="molecule type" value="Genomic_DNA"/>
</dbReference>
<keyword evidence="2" id="KW-1185">Reference proteome</keyword>